<evidence type="ECO:0000259" key="1">
    <source>
        <dbReference type="Pfam" id="PF04734"/>
    </source>
</evidence>
<reference evidence="2 3" key="1">
    <citation type="submission" date="2018-08" db="EMBL/GenBank/DDBJ databases">
        <title>A genome reference for cultivated species of the human gut microbiota.</title>
        <authorList>
            <person name="Zou Y."/>
            <person name="Xue W."/>
            <person name="Luo G."/>
        </authorList>
    </citation>
    <scope>NUCLEOTIDE SEQUENCE [LARGE SCALE GENOMIC DNA]</scope>
    <source>
        <strain evidence="2 3">AF37-4</strain>
    </source>
</reference>
<dbReference type="AlphaFoldDB" id="A0A415L7F8"/>
<dbReference type="Proteomes" id="UP000283314">
    <property type="component" value="Unassembled WGS sequence"/>
</dbReference>
<organism evidence="2 3">
    <name type="scientific">Eubacterium ventriosum</name>
    <dbReference type="NCBI Taxonomy" id="39496"/>
    <lineage>
        <taxon>Bacteria</taxon>
        <taxon>Bacillati</taxon>
        <taxon>Bacillota</taxon>
        <taxon>Clostridia</taxon>
        <taxon>Eubacteriales</taxon>
        <taxon>Eubacteriaceae</taxon>
        <taxon>Eubacterium</taxon>
    </lineage>
</organism>
<dbReference type="GeneID" id="66467208"/>
<accession>A0A415L7F8</accession>
<sequence length="439" mass="49647">MSNFKAGAAKECINPPESMYPALSFMPITFEGVYKDMFVRALVVENEKEKIAIITYDAADMARTEDLKNILYDKFGIKSENVMFAVTHSHEAPTFDQTHEGNMGDPVKMKWVIAYGNIVIEQTVKAVEKAIKKMKPAKIAFKTGKSYINVCRDEQLEDGTWTQGMDFAGPCDHEFLIMQIRDMDNNIIDQLVNYGVHGTCCFLKKNKAGDKLLMSGDLPGMYSEYMEKRYEDMGAIFQWCSGAAGNVNPIYFCTYKKYNHDKTTKDIDTGYEAWDYCEALAQRHAVDVLKVMSEFTEKDFSTDFVFKTIEKNVALPGQALVKPDGFKGMVLPKDQSPLLKIVDDKDQYLNLKVSSINGIGFVGMNAELVAEIGLRLKEKAPFEKFFIVTHTGERIGYLPDKSGYDRRTFAFYASKVKDGVTEEIITPVIIDMCNEIIEK</sequence>
<evidence type="ECO:0000313" key="2">
    <source>
        <dbReference type="EMBL" id="RHL44486.1"/>
    </source>
</evidence>
<protein>
    <recommendedName>
        <fullName evidence="1">Neutral/alkaline non-lysosomal ceramidase N-terminal domain-containing protein</fullName>
    </recommendedName>
</protein>
<name>A0A415L7F8_9FIRM</name>
<dbReference type="InterPro" id="IPR031329">
    <property type="entry name" value="NEUT/ALK_ceramidase_N"/>
</dbReference>
<dbReference type="EMBL" id="QROT01000006">
    <property type="protein sequence ID" value="RHL44486.1"/>
    <property type="molecule type" value="Genomic_DNA"/>
</dbReference>
<evidence type="ECO:0000313" key="3">
    <source>
        <dbReference type="Proteomes" id="UP000283314"/>
    </source>
</evidence>
<dbReference type="Pfam" id="PF04734">
    <property type="entry name" value="Ceramidase_alk"/>
    <property type="match status" value="1"/>
</dbReference>
<feature type="domain" description="Neutral/alkaline non-lysosomal ceramidase N-terminal" evidence="1">
    <location>
        <begin position="31"/>
        <end position="233"/>
    </location>
</feature>
<dbReference type="RefSeq" id="WP_118379891.1">
    <property type="nucleotide sequence ID" value="NZ_CABJDQ010000006.1"/>
</dbReference>
<proteinExistence type="predicted"/>
<comment type="caution">
    <text evidence="2">The sequence shown here is derived from an EMBL/GenBank/DDBJ whole genome shotgun (WGS) entry which is preliminary data.</text>
</comment>
<gene>
    <name evidence="2" type="ORF">DW018_08125</name>
</gene>